<feature type="coiled-coil region" evidence="1">
    <location>
        <begin position="62"/>
        <end position="185"/>
    </location>
</feature>
<dbReference type="OrthoDB" id="1903594at2759"/>
<dbReference type="OMA" id="MEQRCLM"/>
<dbReference type="PANTHER" id="PTHR37214">
    <property type="entry name" value="CYTOMEGALOVIRUS UL139 PROTEIN"/>
    <property type="match status" value="1"/>
</dbReference>
<dbReference type="Pfam" id="PF12507">
    <property type="entry name" value="HCMV_UL139"/>
    <property type="match status" value="1"/>
</dbReference>
<protein>
    <submittedName>
        <fullName evidence="2">Uncharacterized protein</fullName>
    </submittedName>
</protein>
<reference evidence="2 3" key="1">
    <citation type="journal article" date="2017" name="Mol. Plant">
        <title>The Genome of Medicinal Plant Macleaya cordata Provides New Insights into Benzylisoquinoline Alkaloids Metabolism.</title>
        <authorList>
            <person name="Liu X."/>
            <person name="Liu Y."/>
            <person name="Huang P."/>
            <person name="Ma Y."/>
            <person name="Qing Z."/>
            <person name="Tang Q."/>
            <person name="Cao H."/>
            <person name="Cheng P."/>
            <person name="Zheng Y."/>
            <person name="Yuan Z."/>
            <person name="Zhou Y."/>
            <person name="Liu J."/>
            <person name="Tang Z."/>
            <person name="Zhuo Y."/>
            <person name="Zhang Y."/>
            <person name="Yu L."/>
            <person name="Huang J."/>
            <person name="Yang P."/>
            <person name="Peng Q."/>
            <person name="Zhang J."/>
            <person name="Jiang W."/>
            <person name="Zhang Z."/>
            <person name="Lin K."/>
            <person name="Ro D.K."/>
            <person name="Chen X."/>
            <person name="Xiong X."/>
            <person name="Shang Y."/>
            <person name="Huang S."/>
            <person name="Zeng J."/>
        </authorList>
    </citation>
    <scope>NUCLEOTIDE SEQUENCE [LARGE SCALE GENOMIC DNA]</scope>
    <source>
        <strain evidence="3">cv. BLH2017</strain>
        <tissue evidence="2">Root</tissue>
    </source>
</reference>
<evidence type="ECO:0000313" key="3">
    <source>
        <dbReference type="Proteomes" id="UP000195402"/>
    </source>
</evidence>
<dbReference type="EMBL" id="MVGT01003738">
    <property type="protein sequence ID" value="OVA03301.1"/>
    <property type="molecule type" value="Genomic_DNA"/>
</dbReference>
<comment type="caution">
    <text evidence="2">The sequence shown here is derived from an EMBL/GenBank/DDBJ whole genome shotgun (WGS) entry which is preliminary data.</text>
</comment>
<dbReference type="InterPro" id="IPR021042">
    <property type="entry name" value="Herpes_UL139_cytomegalovirus"/>
</dbReference>
<dbReference type="Proteomes" id="UP000195402">
    <property type="component" value="Unassembled WGS sequence"/>
</dbReference>
<dbReference type="AlphaFoldDB" id="A0A200PYN5"/>
<gene>
    <name evidence="2" type="ORF">BVC80_515g2</name>
</gene>
<keyword evidence="3" id="KW-1185">Reference proteome</keyword>
<organism evidence="2 3">
    <name type="scientific">Macleaya cordata</name>
    <name type="common">Five-seeded plume-poppy</name>
    <name type="synonym">Bocconia cordata</name>
    <dbReference type="NCBI Taxonomy" id="56857"/>
    <lineage>
        <taxon>Eukaryota</taxon>
        <taxon>Viridiplantae</taxon>
        <taxon>Streptophyta</taxon>
        <taxon>Embryophyta</taxon>
        <taxon>Tracheophyta</taxon>
        <taxon>Spermatophyta</taxon>
        <taxon>Magnoliopsida</taxon>
        <taxon>Ranunculales</taxon>
        <taxon>Papaveraceae</taxon>
        <taxon>Papaveroideae</taxon>
        <taxon>Macleaya</taxon>
    </lineage>
</organism>
<evidence type="ECO:0000256" key="1">
    <source>
        <dbReference type="SAM" id="Coils"/>
    </source>
</evidence>
<name>A0A200PYN5_MACCD</name>
<dbReference type="InParanoid" id="A0A200PYN5"/>
<keyword evidence="1" id="KW-0175">Coiled coil</keyword>
<evidence type="ECO:0000313" key="2">
    <source>
        <dbReference type="EMBL" id="OVA03301.1"/>
    </source>
</evidence>
<sequence>MAMELPFAFQERLQQMEETRNQRLSLLQAEKELQSKKSSLFSSKFSNIRIMEQRCLMLEQINAALRFKILAYKSEIESLEARYQNAAHQFRGLKIEVEELEELEKEKEKFYEMKSCEMKEFREKVEKCTRESRLQVQDMKKSIDELKSSIEEFQGNNGCLNNSEIAAAEARKAELLLVKENLDRSLASNYRLRTQLQKQLYNILISQDQEKRKLIQCS</sequence>
<accession>A0A200PYN5</accession>
<proteinExistence type="predicted"/>
<dbReference type="PANTHER" id="PTHR37214:SF2">
    <property type="entry name" value="CYTOMEGALOVIRUS UL139 PROTEIN"/>
    <property type="match status" value="1"/>
</dbReference>